<proteinExistence type="inferred from homology"/>
<comment type="catalytic activity">
    <reaction evidence="2">
        <text>oxidized coenzyme F420-(gamma-L-Glu)(n) + a quinol + H(+) = reduced coenzyme F420-(gamma-L-Glu)(n) + a quinone</text>
        <dbReference type="Rhea" id="RHEA:39663"/>
        <dbReference type="Rhea" id="RHEA-COMP:12939"/>
        <dbReference type="Rhea" id="RHEA-COMP:14378"/>
        <dbReference type="ChEBI" id="CHEBI:15378"/>
        <dbReference type="ChEBI" id="CHEBI:24646"/>
        <dbReference type="ChEBI" id="CHEBI:132124"/>
        <dbReference type="ChEBI" id="CHEBI:133980"/>
        <dbReference type="ChEBI" id="CHEBI:139511"/>
    </reaction>
</comment>
<protein>
    <submittedName>
        <fullName evidence="3">Nitroreductase family deazaflavin-dependent oxidoreductase</fullName>
    </submittedName>
</protein>
<dbReference type="NCBIfam" id="TIGR00026">
    <property type="entry name" value="hi_GC_TIGR00026"/>
    <property type="match status" value="1"/>
</dbReference>
<evidence type="ECO:0000256" key="1">
    <source>
        <dbReference type="ARBA" id="ARBA00008710"/>
    </source>
</evidence>
<keyword evidence="4" id="KW-1185">Reference proteome</keyword>
<dbReference type="InterPro" id="IPR012349">
    <property type="entry name" value="Split_barrel_FMN-bd"/>
</dbReference>
<dbReference type="PANTHER" id="PTHR39428">
    <property type="entry name" value="F420H(2)-DEPENDENT QUINONE REDUCTASE RV1261C"/>
    <property type="match status" value="1"/>
</dbReference>
<name>A0ABP4SQM6_9ACTN</name>
<dbReference type="InterPro" id="IPR004378">
    <property type="entry name" value="F420H2_quin_Rdtase"/>
</dbReference>
<reference evidence="4" key="1">
    <citation type="journal article" date="2019" name="Int. J. Syst. Evol. Microbiol.">
        <title>The Global Catalogue of Microorganisms (GCM) 10K type strain sequencing project: providing services to taxonomists for standard genome sequencing and annotation.</title>
        <authorList>
            <consortium name="The Broad Institute Genomics Platform"/>
            <consortium name="The Broad Institute Genome Sequencing Center for Infectious Disease"/>
            <person name="Wu L."/>
            <person name="Ma J."/>
        </authorList>
    </citation>
    <scope>NUCLEOTIDE SEQUENCE [LARGE SCALE GENOMIC DNA]</scope>
    <source>
        <strain evidence="4">JCM 14718</strain>
    </source>
</reference>
<evidence type="ECO:0000313" key="4">
    <source>
        <dbReference type="Proteomes" id="UP001500618"/>
    </source>
</evidence>
<dbReference type="EMBL" id="BAAANY010000009">
    <property type="protein sequence ID" value="GAA1675771.1"/>
    <property type="molecule type" value="Genomic_DNA"/>
</dbReference>
<dbReference type="RefSeq" id="WP_163568611.1">
    <property type="nucleotide sequence ID" value="NZ_BAAANY010000009.1"/>
</dbReference>
<organism evidence="3 4">
    <name type="scientific">Fodinicola feengrottensis</name>
    <dbReference type="NCBI Taxonomy" id="435914"/>
    <lineage>
        <taxon>Bacteria</taxon>
        <taxon>Bacillati</taxon>
        <taxon>Actinomycetota</taxon>
        <taxon>Actinomycetes</taxon>
        <taxon>Mycobacteriales</taxon>
        <taxon>Fodinicola</taxon>
    </lineage>
</organism>
<evidence type="ECO:0000256" key="2">
    <source>
        <dbReference type="ARBA" id="ARBA00049106"/>
    </source>
</evidence>
<comment type="similarity">
    <text evidence="1">Belongs to the F420H(2)-dependent quinone reductase family.</text>
</comment>
<dbReference type="SUPFAM" id="SSF50475">
    <property type="entry name" value="FMN-binding split barrel"/>
    <property type="match status" value="1"/>
</dbReference>
<gene>
    <name evidence="3" type="ORF">GCM10009765_26350</name>
</gene>
<accession>A0ABP4SQM6</accession>
<dbReference type="Proteomes" id="UP001500618">
    <property type="component" value="Unassembled WGS sequence"/>
</dbReference>
<sequence>MAEEVVDSPSGWVADHIKQYVDSNGEQGHDWQGVPTLLLTVVGRKSGVRRRTALIYGRDGDDYTLVASKGGAPKNPLWYDNLVANPDVELQVKDEVFEATARTANPEEKKRLWPSLAKIWPDYDNYQTKTDRDIPVVILTRK</sequence>
<dbReference type="PANTHER" id="PTHR39428:SF1">
    <property type="entry name" value="F420H(2)-DEPENDENT QUINONE REDUCTASE RV1261C"/>
    <property type="match status" value="1"/>
</dbReference>
<evidence type="ECO:0000313" key="3">
    <source>
        <dbReference type="EMBL" id="GAA1675771.1"/>
    </source>
</evidence>
<comment type="caution">
    <text evidence="3">The sequence shown here is derived from an EMBL/GenBank/DDBJ whole genome shotgun (WGS) entry which is preliminary data.</text>
</comment>
<dbReference type="Pfam" id="PF04075">
    <property type="entry name" value="F420H2_quin_red"/>
    <property type="match status" value="1"/>
</dbReference>
<dbReference type="Gene3D" id="2.30.110.10">
    <property type="entry name" value="Electron Transport, Fmn-binding Protein, Chain A"/>
    <property type="match status" value="1"/>
</dbReference>